<dbReference type="OrthoDB" id="9768393at2"/>
<proteinExistence type="inferred from homology"/>
<keyword evidence="5" id="KW-0812">Transmembrane</keyword>
<evidence type="ECO:0000256" key="12">
    <source>
        <dbReference type="ARBA" id="ARBA00040743"/>
    </source>
</evidence>
<comment type="similarity">
    <text evidence="11">Belongs to the PpiD chaperone family.</text>
</comment>
<keyword evidence="7" id="KW-0472">Membrane</keyword>
<evidence type="ECO:0000256" key="11">
    <source>
        <dbReference type="ARBA" id="ARBA00038408"/>
    </source>
</evidence>
<dbReference type="GO" id="GO:0005886">
    <property type="term" value="C:plasma membrane"/>
    <property type="evidence" value="ECO:0007669"/>
    <property type="project" value="UniProtKB-SubCell"/>
</dbReference>
<evidence type="ECO:0000256" key="3">
    <source>
        <dbReference type="ARBA" id="ARBA00022475"/>
    </source>
</evidence>
<keyword evidence="8" id="KW-0143">Chaperone</keyword>
<organism evidence="14 15">
    <name type="scientific">Pseudooceanicola algae</name>
    <dbReference type="NCBI Taxonomy" id="1537215"/>
    <lineage>
        <taxon>Bacteria</taxon>
        <taxon>Pseudomonadati</taxon>
        <taxon>Pseudomonadota</taxon>
        <taxon>Alphaproteobacteria</taxon>
        <taxon>Rhodobacterales</taxon>
        <taxon>Paracoccaceae</taxon>
        <taxon>Pseudooceanicola</taxon>
    </lineage>
</organism>
<dbReference type="Proteomes" id="UP000283786">
    <property type="component" value="Chromosome"/>
</dbReference>
<dbReference type="EMBL" id="CP060436">
    <property type="protein sequence ID" value="QPM89839.1"/>
    <property type="molecule type" value="Genomic_DNA"/>
</dbReference>
<dbReference type="GO" id="GO:0003755">
    <property type="term" value="F:peptidyl-prolyl cis-trans isomerase activity"/>
    <property type="evidence" value="ECO:0007669"/>
    <property type="project" value="InterPro"/>
</dbReference>
<name>A0A418SF16_9RHOB</name>
<dbReference type="SUPFAM" id="SSF109998">
    <property type="entry name" value="Triger factor/SurA peptide-binding domain-like"/>
    <property type="match status" value="1"/>
</dbReference>
<evidence type="ECO:0000256" key="9">
    <source>
        <dbReference type="ARBA" id="ARBA00030642"/>
    </source>
</evidence>
<dbReference type="InterPro" id="IPR027304">
    <property type="entry name" value="Trigger_fact/SurA_dom_sf"/>
</dbReference>
<dbReference type="InterPro" id="IPR000297">
    <property type="entry name" value="PPIase_PpiC"/>
</dbReference>
<reference evidence="14 15" key="1">
    <citation type="submission" date="2020-08" db="EMBL/GenBank/DDBJ databases">
        <title>Genome sequence of Rhodobacteraceae bacterium Lw-13e.</title>
        <authorList>
            <person name="Poehlein A."/>
            <person name="Wolter L."/>
            <person name="Daniel R."/>
            <person name="Brinkhoff T."/>
        </authorList>
    </citation>
    <scope>NUCLEOTIDE SEQUENCE [LARGE SCALE GENOMIC DNA]</scope>
    <source>
        <strain evidence="14 15">Lw-13e</strain>
    </source>
</reference>
<evidence type="ECO:0000313" key="15">
    <source>
        <dbReference type="Proteomes" id="UP000283786"/>
    </source>
</evidence>
<evidence type="ECO:0000256" key="1">
    <source>
        <dbReference type="ARBA" id="ARBA00004382"/>
    </source>
</evidence>
<evidence type="ECO:0000256" key="8">
    <source>
        <dbReference type="ARBA" id="ARBA00023186"/>
    </source>
</evidence>
<evidence type="ECO:0000256" key="2">
    <source>
        <dbReference type="ARBA" id="ARBA00018370"/>
    </source>
</evidence>
<keyword evidence="4" id="KW-0997">Cell inner membrane</keyword>
<dbReference type="AlphaFoldDB" id="A0A418SF16"/>
<dbReference type="Pfam" id="PF13145">
    <property type="entry name" value="Rotamase_2"/>
    <property type="match status" value="1"/>
</dbReference>
<dbReference type="InterPro" id="IPR052029">
    <property type="entry name" value="PpiD_chaperone"/>
</dbReference>
<evidence type="ECO:0000256" key="7">
    <source>
        <dbReference type="ARBA" id="ARBA00023136"/>
    </source>
</evidence>
<dbReference type="PANTHER" id="PTHR47529">
    <property type="entry name" value="PEPTIDYL-PROLYL CIS-TRANS ISOMERASE D"/>
    <property type="match status" value="1"/>
</dbReference>
<dbReference type="InterPro" id="IPR046357">
    <property type="entry name" value="PPIase_dom_sf"/>
</dbReference>
<protein>
    <recommendedName>
        <fullName evidence="2">Parvulin-like PPIase</fullName>
    </recommendedName>
    <alternativeName>
        <fullName evidence="9">Peptidyl-prolyl cis-trans isomerase plp</fullName>
    </alternativeName>
    <alternativeName>
        <fullName evidence="12">Periplasmic chaperone PpiD</fullName>
    </alternativeName>
    <alternativeName>
        <fullName evidence="13">Periplasmic folding chaperone</fullName>
    </alternativeName>
    <alternativeName>
        <fullName evidence="10">Rotamase plp</fullName>
    </alternativeName>
</protein>
<keyword evidence="3" id="KW-1003">Cell membrane</keyword>
<sequence>MANKKSKTLMWGLLAMLVVGLGGFGATSFTGTVNEIGHVEDKPIRVTAYTSAVQAQISQVSQQFGQQIGFAQAEMFGIPNAVLSNLVTDRALDVEADRLGLSVGDGTVSESIMQIPAFQGPTGEFSRDTYDFALQNAGLTDAVFEADLRDESARSILQTAVISATRMPPAYLTALTAYSAETRRITYARVGADQLDAPLPQPEEADLQAFYDANIADYTAPEKKRLTYAYLSPEMVIDAVDIPEETIRAQYDARIDEFEQPERRLVERLIFSDEAAATAASDRLKAGEIDFDTLVGERGLALSDIDLGDVDQDALGAAGAAVFDTPSGEVTEPLDTDFGPALFRVNGILQATSTDYDEAAALIRDDLAADAARRDVELEAEPAEDLLAGGATLEDLAEETSMQLGTMDWADGSTEGLAAYEDFAAAAATVSAGDYPEILTLDDGGIFALRLDEELAAAPIPFEEARDQVAADWQADTAAKAYHARAEALMARLDAGESFADLGLDALTESTVTRNGSVLSTPEGFNAEVFAMETPGTRRITDGFDAAMIVQLDGIVPPAVDDPNLAQMRNALDQQISGSLSTDLYQAYAQEIRDNVSIYVDQDALNAVNAQFQ</sequence>
<evidence type="ECO:0000256" key="10">
    <source>
        <dbReference type="ARBA" id="ARBA00031484"/>
    </source>
</evidence>
<evidence type="ECO:0000256" key="6">
    <source>
        <dbReference type="ARBA" id="ARBA00022989"/>
    </source>
</evidence>
<keyword evidence="14" id="KW-0413">Isomerase</keyword>
<evidence type="ECO:0000256" key="4">
    <source>
        <dbReference type="ARBA" id="ARBA00022519"/>
    </source>
</evidence>
<dbReference type="Gene3D" id="1.10.4030.10">
    <property type="entry name" value="Porin chaperone SurA, peptide-binding domain"/>
    <property type="match status" value="1"/>
</dbReference>
<dbReference type="PANTHER" id="PTHR47529:SF1">
    <property type="entry name" value="PERIPLASMIC CHAPERONE PPID"/>
    <property type="match status" value="1"/>
</dbReference>
<dbReference type="Pfam" id="PF13624">
    <property type="entry name" value="SurA_N_3"/>
    <property type="match status" value="1"/>
</dbReference>
<keyword evidence="6" id="KW-1133">Transmembrane helix</keyword>
<gene>
    <name evidence="14" type="primary">ppiD</name>
    <name evidence="14" type="ORF">PSAL_010680</name>
</gene>
<dbReference type="Gene3D" id="3.10.50.40">
    <property type="match status" value="1"/>
</dbReference>
<evidence type="ECO:0000313" key="14">
    <source>
        <dbReference type="EMBL" id="QPM89839.1"/>
    </source>
</evidence>
<dbReference type="SUPFAM" id="SSF54534">
    <property type="entry name" value="FKBP-like"/>
    <property type="match status" value="1"/>
</dbReference>
<dbReference type="RefSeq" id="WP_119840218.1">
    <property type="nucleotide sequence ID" value="NZ_CP060436.1"/>
</dbReference>
<dbReference type="KEGG" id="palw:PSAL_010680"/>
<evidence type="ECO:0000256" key="5">
    <source>
        <dbReference type="ARBA" id="ARBA00022692"/>
    </source>
</evidence>
<accession>A0A418SF16</accession>
<keyword evidence="15" id="KW-1185">Reference proteome</keyword>
<comment type="subcellular location">
    <subcellularLocation>
        <location evidence="1">Cell inner membrane</location>
        <topology evidence="1">Single-pass type II membrane protein</topology>
        <orientation evidence="1">Periplasmic side</orientation>
    </subcellularLocation>
</comment>
<evidence type="ECO:0000256" key="13">
    <source>
        <dbReference type="ARBA" id="ARBA00042775"/>
    </source>
</evidence>